<dbReference type="RefSeq" id="WP_108127505.1">
    <property type="nucleotide sequence ID" value="NZ_QBKP01000002.1"/>
</dbReference>
<sequence length="201" mass="21904">MRGGRALTPDQKQIDEAALSRFTLRMREKLAASRAKGRDGWHDPALCPETRLAEMLIGHLPKGNPGNLIDLAILAMMLQERGADPAILLGPLARGDLAQPWRPISEALKGGPAIWARLHADLSVRTGRPELKIWDGVQVPLRHPGTYTDEGVRVRDHGWNVAAPVGHGGFPDDWIAGWVPLRGPEAELAWAQSDRTGPAPD</sequence>
<name>A0A2T6B847_9RHOB</name>
<evidence type="ECO:0000313" key="2">
    <source>
        <dbReference type="Proteomes" id="UP000244224"/>
    </source>
</evidence>
<dbReference type="Proteomes" id="UP000244224">
    <property type="component" value="Unassembled WGS sequence"/>
</dbReference>
<dbReference type="OrthoDB" id="7226461at2"/>
<keyword evidence="2" id="KW-1185">Reference proteome</keyword>
<gene>
    <name evidence="1" type="ORF">C8N34_10213</name>
</gene>
<accession>A0A2T6B847</accession>
<organism evidence="1 2">
    <name type="scientific">Gemmobacter caeni</name>
    <dbReference type="NCBI Taxonomy" id="589035"/>
    <lineage>
        <taxon>Bacteria</taxon>
        <taxon>Pseudomonadati</taxon>
        <taxon>Pseudomonadota</taxon>
        <taxon>Alphaproteobacteria</taxon>
        <taxon>Rhodobacterales</taxon>
        <taxon>Paracoccaceae</taxon>
        <taxon>Gemmobacter</taxon>
    </lineage>
</organism>
<protein>
    <submittedName>
        <fullName evidence="1">Uncharacterized protein</fullName>
    </submittedName>
</protein>
<reference evidence="1 2" key="1">
    <citation type="submission" date="2018-04" db="EMBL/GenBank/DDBJ databases">
        <title>Genomic Encyclopedia of Archaeal and Bacterial Type Strains, Phase II (KMG-II): from individual species to whole genera.</title>
        <authorList>
            <person name="Goeker M."/>
        </authorList>
    </citation>
    <scope>NUCLEOTIDE SEQUENCE [LARGE SCALE GENOMIC DNA]</scope>
    <source>
        <strain evidence="1 2">DSM 21823</strain>
    </source>
</reference>
<proteinExistence type="predicted"/>
<dbReference type="AlphaFoldDB" id="A0A2T6B847"/>
<evidence type="ECO:0000313" key="1">
    <source>
        <dbReference type="EMBL" id="PTX52235.1"/>
    </source>
</evidence>
<comment type="caution">
    <text evidence="1">The sequence shown here is derived from an EMBL/GenBank/DDBJ whole genome shotgun (WGS) entry which is preliminary data.</text>
</comment>
<dbReference type="EMBL" id="QBKP01000002">
    <property type="protein sequence ID" value="PTX52235.1"/>
    <property type="molecule type" value="Genomic_DNA"/>
</dbReference>